<evidence type="ECO:0000313" key="9">
    <source>
        <dbReference type="EMBL" id="OSP88908.1"/>
    </source>
</evidence>
<feature type="transmembrane region" description="Helical" evidence="6">
    <location>
        <begin position="327"/>
        <end position="348"/>
    </location>
</feature>
<dbReference type="PATRIC" id="fig|137591.24.peg.433"/>
<keyword evidence="5 6" id="KW-0472">Membrane</keyword>
<dbReference type="eggNOG" id="COG0471">
    <property type="taxonomic scope" value="Bacteria"/>
</dbReference>
<sequence length="473" mass="51070">MNSLEKVDYKKFIAPLVVGLVLWFLASVRPDGMSISAWHMFAIFVATIVGLVTKPLPLGGVALVGFVAVVLTGTVPMDTAIVGFGNGSIWLIVMAFFISRGFIKTGLGRRIALIFVRAFGKKTLGLAYALSAVDLVVAPGTPSNTARAGGVMFPIIKSLAQTFGSDPEKGTERKIGSFLIFTEFHANAITAAMFLTAMAGNPIAQAFAAKQGVDITWMNWFLAALVPGILSLIIVPFLIYKMYAPEVKETPDAKDWAAGELHEMGKISKPEIMMIVGFVIALALWILGSFIGIDSTTTGFLVIGFLLIAGVLSWNDILKETGAWNTLFWFSVLVMMASQLNALGFIPWLSKTIGASLGGLNWFVVLIVLLVAYFYSHYFFASSTAHVSAMYAAFLAVAIAAHVPALLAALMLGFFGNLMASTTHYSSGPAPILFGAGYVKQGEWWRMNFILGLVYIVIWIGVGSLWMKLLGMW</sequence>
<keyword evidence="4 6" id="KW-1133">Transmembrane helix</keyword>
<evidence type="ECO:0000313" key="7">
    <source>
        <dbReference type="EMBL" id="KIU19200.1"/>
    </source>
</evidence>
<dbReference type="Proteomes" id="UP000320012">
    <property type="component" value="Unassembled WGS sequence"/>
</dbReference>
<keyword evidence="3 6" id="KW-0812">Transmembrane</keyword>
<dbReference type="EMBL" id="JWHU01000042">
    <property type="protein sequence ID" value="KIU19200.1"/>
    <property type="molecule type" value="Genomic_DNA"/>
</dbReference>
<dbReference type="Pfam" id="PF00939">
    <property type="entry name" value="Na_sulph_symp"/>
    <property type="match status" value="1"/>
</dbReference>
<evidence type="ECO:0000256" key="3">
    <source>
        <dbReference type="ARBA" id="ARBA00022692"/>
    </source>
</evidence>
<dbReference type="Proteomes" id="UP000032287">
    <property type="component" value="Unassembled WGS sequence"/>
</dbReference>
<proteinExistence type="inferred from homology"/>
<feature type="transmembrane region" description="Helical" evidence="6">
    <location>
        <begin position="35"/>
        <end position="53"/>
    </location>
</feature>
<dbReference type="GeneID" id="66961679"/>
<dbReference type="EMBL" id="JWHT01000012">
    <property type="protein sequence ID" value="KIU25311.1"/>
    <property type="molecule type" value="Genomic_DNA"/>
</dbReference>
<feature type="transmembrane region" description="Helical" evidence="6">
    <location>
        <begin position="299"/>
        <end position="315"/>
    </location>
</feature>
<evidence type="ECO:0000313" key="8">
    <source>
        <dbReference type="EMBL" id="KIU25311.1"/>
    </source>
</evidence>
<evidence type="ECO:0000256" key="6">
    <source>
        <dbReference type="SAM" id="Phobius"/>
    </source>
</evidence>
<evidence type="ECO:0000313" key="10">
    <source>
        <dbReference type="EMBL" id="TVV28147.1"/>
    </source>
</evidence>
<keyword evidence="11" id="KW-1185">Reference proteome</keyword>
<dbReference type="EMBL" id="NDXJ01000013">
    <property type="protein sequence ID" value="OSP88908.1"/>
    <property type="molecule type" value="Genomic_DNA"/>
</dbReference>
<dbReference type="InterPro" id="IPR001898">
    <property type="entry name" value="SLC13A/DASS"/>
</dbReference>
<dbReference type="OrthoDB" id="1401038at2"/>
<reference evidence="9 13" key="2">
    <citation type="submission" date="2017-04" db="EMBL/GenBank/DDBJ databases">
        <title>The genome sequence of Weissella cibaria isolated from wild Drosophila.</title>
        <authorList>
            <person name="Ricks N.J."/>
            <person name="Carroll C."/>
            <person name="Walters A."/>
            <person name="Newell P.D."/>
            <person name="Chaston J.M."/>
        </authorList>
    </citation>
    <scope>NUCLEOTIDE SEQUENCE [LARGE SCALE GENOMIC DNA]</scope>
    <source>
        <strain evidence="9 13">DmW_103</strain>
    </source>
</reference>
<feature type="transmembrane region" description="Helical" evidence="6">
    <location>
        <begin position="392"/>
        <end position="415"/>
    </location>
</feature>
<comment type="similarity">
    <text evidence="2">Belongs to the SLC13A/DASS transporter (TC 2.A.47) family. DIT1 subfamily.</text>
</comment>
<organism evidence="8 12">
    <name type="scientific">Weissella cibaria</name>
    <dbReference type="NCBI Taxonomy" id="137591"/>
    <lineage>
        <taxon>Bacteria</taxon>
        <taxon>Bacillati</taxon>
        <taxon>Bacillota</taxon>
        <taxon>Bacilli</taxon>
        <taxon>Lactobacillales</taxon>
        <taxon>Lactobacillaceae</taxon>
        <taxon>Weissella</taxon>
    </lineage>
</organism>
<evidence type="ECO:0000313" key="12">
    <source>
        <dbReference type="Proteomes" id="UP000032289"/>
    </source>
</evidence>
<evidence type="ECO:0000313" key="14">
    <source>
        <dbReference type="Proteomes" id="UP000320012"/>
    </source>
</evidence>
<dbReference type="Proteomes" id="UP000193588">
    <property type="component" value="Unassembled WGS sequence"/>
</dbReference>
<evidence type="ECO:0000256" key="5">
    <source>
        <dbReference type="ARBA" id="ARBA00023136"/>
    </source>
</evidence>
<feature type="transmembrane region" description="Helical" evidence="6">
    <location>
        <begin position="449"/>
        <end position="467"/>
    </location>
</feature>
<evidence type="ECO:0000256" key="1">
    <source>
        <dbReference type="ARBA" id="ARBA00004141"/>
    </source>
</evidence>
<dbReference type="EMBL" id="VNHC01000002">
    <property type="protein sequence ID" value="TVV28147.1"/>
    <property type="molecule type" value="Genomic_DNA"/>
</dbReference>
<feature type="transmembrane region" description="Helical" evidence="6">
    <location>
        <begin position="220"/>
        <end position="240"/>
    </location>
</feature>
<reference evidence="10 14" key="3">
    <citation type="submission" date="2019-07" db="EMBL/GenBank/DDBJ databases">
        <title>Genome sequence of Weissella cibaria GK1.</title>
        <authorList>
            <person name="Choi H.-J."/>
        </authorList>
    </citation>
    <scope>NUCLEOTIDE SEQUENCE [LARGE SCALE GENOMIC DNA]</scope>
    <source>
        <strain evidence="10 14">GK1</strain>
    </source>
</reference>
<feature type="transmembrane region" description="Helical" evidence="6">
    <location>
        <begin position="81"/>
        <end position="103"/>
    </location>
</feature>
<evidence type="ECO:0000256" key="2">
    <source>
        <dbReference type="ARBA" id="ARBA00007349"/>
    </source>
</evidence>
<dbReference type="PIRSF" id="PIRSF002457">
    <property type="entry name" value="DASS"/>
    <property type="match status" value="1"/>
</dbReference>
<dbReference type="InterPro" id="IPR030676">
    <property type="entry name" value="CitT-rel"/>
</dbReference>
<dbReference type="Proteomes" id="UP000032289">
    <property type="component" value="Unassembled WGS sequence"/>
</dbReference>
<protein>
    <submittedName>
        <fullName evidence="9">Anion permease</fullName>
    </submittedName>
    <submittedName>
        <fullName evidence="8">YflS protein</fullName>
    </submittedName>
</protein>
<dbReference type="RefSeq" id="WP_010372129.1">
    <property type="nucleotide sequence ID" value="NZ_BJEF01000001.1"/>
</dbReference>
<accession>A0A0D1MBS7</accession>
<feature type="transmembrane region" description="Helical" evidence="6">
    <location>
        <begin position="12"/>
        <end position="29"/>
    </location>
</feature>
<dbReference type="GO" id="GO:0016020">
    <property type="term" value="C:membrane"/>
    <property type="evidence" value="ECO:0007669"/>
    <property type="project" value="UniProtKB-SubCell"/>
</dbReference>
<dbReference type="AlphaFoldDB" id="A0A0D1MBS7"/>
<evidence type="ECO:0000313" key="11">
    <source>
        <dbReference type="Proteomes" id="UP000032287"/>
    </source>
</evidence>
<dbReference type="PANTHER" id="PTHR42826">
    <property type="entry name" value="DICARBOXYLATE TRANSPORTER 2.1, CHLOROPLASTIC"/>
    <property type="match status" value="1"/>
</dbReference>
<feature type="transmembrane region" description="Helical" evidence="6">
    <location>
        <begin position="58"/>
        <end position="75"/>
    </location>
</feature>
<comment type="subcellular location">
    <subcellularLocation>
        <location evidence="1">Membrane</location>
        <topology evidence="1">Multi-pass membrane protein</topology>
    </subcellularLocation>
</comment>
<evidence type="ECO:0000313" key="13">
    <source>
        <dbReference type="Proteomes" id="UP000193588"/>
    </source>
</evidence>
<feature type="transmembrane region" description="Helical" evidence="6">
    <location>
        <begin position="360"/>
        <end position="380"/>
    </location>
</feature>
<feature type="transmembrane region" description="Helical" evidence="6">
    <location>
        <begin position="178"/>
        <end position="200"/>
    </location>
</feature>
<reference evidence="11 12" key="1">
    <citation type="journal article" date="2015" name="Microbiology (Mosc.)">
        <title>Genomics of the Weissella cibaria species with an examination of its metabolic traits.</title>
        <authorList>
            <person name="Lynch K.M."/>
            <person name="Lucid A."/>
            <person name="Arendt E.K."/>
            <person name="Sleator R.D."/>
            <person name="Lucey B."/>
            <person name="Coffey A."/>
        </authorList>
    </citation>
    <scope>NUCLEOTIDE SEQUENCE [LARGE SCALE GENOMIC DNA]</scope>
    <source>
        <strain evidence="8 12">AB3b</strain>
        <strain evidence="7 11">MG1</strain>
    </source>
</reference>
<feature type="transmembrane region" description="Helical" evidence="6">
    <location>
        <begin position="272"/>
        <end position="293"/>
    </location>
</feature>
<dbReference type="STRING" id="137591.AO080_03910"/>
<gene>
    <name evidence="8" type="primary">yflS</name>
    <name evidence="8" type="ORF">ab3b_00446</name>
    <name evidence="9" type="ORF">B9D04_08360</name>
    <name evidence="10" type="ORF">FO435_09780</name>
    <name evidence="7" type="ORF">QX99_02233</name>
</gene>
<name>A0A0D1MBS7_9LACO</name>
<dbReference type="NCBIfam" id="TIGR00785">
    <property type="entry name" value="dass"/>
    <property type="match status" value="1"/>
</dbReference>
<evidence type="ECO:0000256" key="4">
    <source>
        <dbReference type="ARBA" id="ARBA00022989"/>
    </source>
</evidence>
<comment type="caution">
    <text evidence="8">The sequence shown here is derived from an EMBL/GenBank/DDBJ whole genome shotgun (WGS) entry which is preliminary data.</text>
</comment>
<dbReference type="GO" id="GO:0022857">
    <property type="term" value="F:transmembrane transporter activity"/>
    <property type="evidence" value="ECO:0007669"/>
    <property type="project" value="InterPro"/>
</dbReference>